<evidence type="ECO:0000313" key="2">
    <source>
        <dbReference type="EMBL" id="JAP12918.1"/>
    </source>
</evidence>
<keyword evidence="1" id="KW-1133">Transmembrane helix</keyword>
<organism evidence="2">
    <name type="scientific">Solanum chacoense</name>
    <name type="common">Chaco potato</name>
    <dbReference type="NCBI Taxonomy" id="4108"/>
    <lineage>
        <taxon>Eukaryota</taxon>
        <taxon>Viridiplantae</taxon>
        <taxon>Streptophyta</taxon>
        <taxon>Embryophyta</taxon>
        <taxon>Tracheophyta</taxon>
        <taxon>Spermatophyta</taxon>
        <taxon>Magnoliopsida</taxon>
        <taxon>eudicotyledons</taxon>
        <taxon>Gunneridae</taxon>
        <taxon>Pentapetalae</taxon>
        <taxon>asterids</taxon>
        <taxon>lamiids</taxon>
        <taxon>Solanales</taxon>
        <taxon>Solanaceae</taxon>
        <taxon>Solanoideae</taxon>
        <taxon>Solaneae</taxon>
        <taxon>Solanum</taxon>
    </lineage>
</organism>
<protein>
    <submittedName>
        <fullName evidence="2">Putative ovule protein</fullName>
    </submittedName>
</protein>
<reference evidence="2" key="1">
    <citation type="submission" date="2015-12" db="EMBL/GenBank/DDBJ databases">
        <title>Gene expression during late stages of embryo sac development: a critical building block for successful pollen-pistil interactions.</title>
        <authorList>
            <person name="Liu Y."/>
            <person name="Joly V."/>
            <person name="Sabar M."/>
            <person name="Matton D.P."/>
        </authorList>
    </citation>
    <scope>NUCLEOTIDE SEQUENCE</scope>
</reference>
<dbReference type="EMBL" id="GEDG01028839">
    <property type="protein sequence ID" value="JAP12918.1"/>
    <property type="molecule type" value="Transcribed_RNA"/>
</dbReference>
<feature type="non-terminal residue" evidence="2">
    <location>
        <position position="64"/>
    </location>
</feature>
<keyword evidence="1" id="KW-0472">Membrane</keyword>
<dbReference type="AlphaFoldDB" id="A0A0V0H094"/>
<name>A0A0V0H094_SOLCH</name>
<evidence type="ECO:0000256" key="1">
    <source>
        <dbReference type="SAM" id="Phobius"/>
    </source>
</evidence>
<accession>A0A0V0H094</accession>
<proteinExistence type="predicted"/>
<feature type="transmembrane region" description="Helical" evidence="1">
    <location>
        <begin position="12"/>
        <end position="36"/>
    </location>
</feature>
<keyword evidence="1" id="KW-0812">Transmembrane</keyword>
<sequence>MIYVLKMKACGSLMIFVAVMVLISRGFTLCVCITLFNLSEVLVVMCIDETVIYVLKMEKCDSLM</sequence>